<dbReference type="KEGG" id="spu:115929307"/>
<name>A0A7M7PSP9_STRPU</name>
<reference evidence="1" key="2">
    <citation type="submission" date="2021-01" db="UniProtKB">
        <authorList>
            <consortium name="EnsemblMetazoa"/>
        </authorList>
    </citation>
    <scope>IDENTIFICATION</scope>
</reference>
<dbReference type="EnsemblMetazoa" id="XM_030998033">
    <property type="protein sequence ID" value="XP_030853893"/>
    <property type="gene ID" value="LOC115929307"/>
</dbReference>
<reference evidence="2" key="1">
    <citation type="submission" date="2015-02" db="EMBL/GenBank/DDBJ databases">
        <title>Genome sequencing for Strongylocentrotus purpuratus.</title>
        <authorList>
            <person name="Murali S."/>
            <person name="Liu Y."/>
            <person name="Vee V."/>
            <person name="English A."/>
            <person name="Wang M."/>
            <person name="Skinner E."/>
            <person name="Han Y."/>
            <person name="Muzny D.M."/>
            <person name="Worley K.C."/>
            <person name="Gibbs R.A."/>
        </authorList>
    </citation>
    <scope>NUCLEOTIDE SEQUENCE</scope>
</reference>
<protein>
    <recommendedName>
        <fullName evidence="3">Tc1-like transposase DDE domain-containing protein</fullName>
    </recommendedName>
</protein>
<proteinExistence type="predicted"/>
<dbReference type="InParanoid" id="A0A7M7PSP9"/>
<dbReference type="OrthoDB" id="6764275at2759"/>
<dbReference type="InterPro" id="IPR036397">
    <property type="entry name" value="RNaseH_sf"/>
</dbReference>
<accession>A0A7M7PSP9</accession>
<keyword evidence="2" id="KW-1185">Reference proteome</keyword>
<dbReference type="RefSeq" id="XP_030853893.1">
    <property type="nucleotide sequence ID" value="XM_030998033.1"/>
</dbReference>
<dbReference type="Proteomes" id="UP000007110">
    <property type="component" value="Unassembled WGS sequence"/>
</dbReference>
<organism evidence="1 2">
    <name type="scientific">Strongylocentrotus purpuratus</name>
    <name type="common">Purple sea urchin</name>
    <dbReference type="NCBI Taxonomy" id="7668"/>
    <lineage>
        <taxon>Eukaryota</taxon>
        <taxon>Metazoa</taxon>
        <taxon>Echinodermata</taxon>
        <taxon>Eleutherozoa</taxon>
        <taxon>Echinozoa</taxon>
        <taxon>Echinoidea</taxon>
        <taxon>Euechinoidea</taxon>
        <taxon>Echinacea</taxon>
        <taxon>Camarodonta</taxon>
        <taxon>Echinidea</taxon>
        <taxon>Strongylocentrotidae</taxon>
        <taxon>Strongylocentrotus</taxon>
    </lineage>
</organism>
<dbReference type="AlphaFoldDB" id="A0A7M7PSP9"/>
<dbReference type="GO" id="GO:0003676">
    <property type="term" value="F:nucleic acid binding"/>
    <property type="evidence" value="ECO:0007669"/>
    <property type="project" value="InterPro"/>
</dbReference>
<dbReference type="OMA" id="NRIERCI"/>
<dbReference type="PANTHER" id="PTHR47326:SF1">
    <property type="entry name" value="HTH PSQ-TYPE DOMAIN-CONTAINING PROTEIN"/>
    <property type="match status" value="1"/>
</dbReference>
<dbReference type="GeneID" id="115929307"/>
<evidence type="ECO:0008006" key="3">
    <source>
        <dbReference type="Google" id="ProtNLM"/>
    </source>
</evidence>
<dbReference type="Gene3D" id="3.30.420.10">
    <property type="entry name" value="Ribonuclease H-like superfamily/Ribonuclease H"/>
    <property type="match status" value="1"/>
</dbReference>
<evidence type="ECO:0000313" key="1">
    <source>
        <dbReference type="EnsemblMetazoa" id="XP_030853893"/>
    </source>
</evidence>
<dbReference type="PANTHER" id="PTHR47326">
    <property type="entry name" value="TRANSPOSABLE ELEMENT TC3 TRANSPOSASE-LIKE PROTEIN"/>
    <property type="match status" value="1"/>
</dbReference>
<evidence type="ECO:0000313" key="2">
    <source>
        <dbReference type="Proteomes" id="UP000007110"/>
    </source>
</evidence>
<sequence length="139" mass="15985">MLNDFVVPQLDQVFQRQRRGVFRRAWWAHDGAPAHGAIVVRDRLQALFGPRIIALHQPHEWPARSPDLTPCDFFLWGTLKDVVFSTPPVDLNDLRARLTDAVDSVRQDQQMIRRAVRDMERRCEVCIQRNGGHVEGPGP</sequence>